<sequence>MNSAEYIELTNKRAGIEGIPAVFRRKYRVDSMPVRGFLCSKLWFGFKVAAYNFKTLLN</sequence>
<dbReference type="PATRIC" id="fig|1121338.3.peg.2271"/>
<organism evidence="1 2">
    <name type="scientific">Clostridium tepidiprofundi DSM 19306</name>
    <dbReference type="NCBI Taxonomy" id="1121338"/>
    <lineage>
        <taxon>Bacteria</taxon>
        <taxon>Bacillati</taxon>
        <taxon>Bacillota</taxon>
        <taxon>Clostridia</taxon>
        <taxon>Eubacteriales</taxon>
        <taxon>Clostridiaceae</taxon>
        <taxon>Clostridium</taxon>
    </lineage>
</organism>
<dbReference type="EMBL" id="LTBA01000035">
    <property type="protein sequence ID" value="KYH32870.1"/>
    <property type="molecule type" value="Genomic_DNA"/>
</dbReference>
<evidence type="ECO:0000313" key="2">
    <source>
        <dbReference type="Proteomes" id="UP000075531"/>
    </source>
</evidence>
<gene>
    <name evidence="1" type="ORF">CLTEP_21790</name>
</gene>
<proteinExistence type="predicted"/>
<keyword evidence="2" id="KW-1185">Reference proteome</keyword>
<comment type="caution">
    <text evidence="1">The sequence shown here is derived from an EMBL/GenBank/DDBJ whole genome shotgun (WGS) entry which is preliminary data.</text>
</comment>
<protein>
    <submittedName>
        <fullName evidence="1">Uncharacterized protein</fullName>
    </submittedName>
</protein>
<reference evidence="1 2" key="1">
    <citation type="submission" date="2016-02" db="EMBL/GenBank/DDBJ databases">
        <title>Genome sequence of Clostridium tepidiprofundi DSM 19306.</title>
        <authorList>
            <person name="Poehlein A."/>
            <person name="Daniel R."/>
        </authorList>
    </citation>
    <scope>NUCLEOTIDE SEQUENCE [LARGE SCALE GENOMIC DNA]</scope>
    <source>
        <strain evidence="1 2">DSM 19306</strain>
    </source>
</reference>
<dbReference type="Proteomes" id="UP000075531">
    <property type="component" value="Unassembled WGS sequence"/>
</dbReference>
<evidence type="ECO:0000313" key="1">
    <source>
        <dbReference type="EMBL" id="KYH32870.1"/>
    </source>
</evidence>
<accession>A0A151AZ76</accession>
<name>A0A151AZ76_9CLOT</name>
<dbReference type="AlphaFoldDB" id="A0A151AZ76"/>
<dbReference type="STRING" id="1121338.CLTEP_21790"/>